<dbReference type="Proteomes" id="UP000800981">
    <property type="component" value="Unassembled WGS sequence"/>
</dbReference>
<sequence length="119" mass="13274">MLALVVCALALSLAYPLREYLGQRSEIAALRERTAQQEARVAALEADKARWDDPSYVVTQAEERLHRVRAGESHYVVKEPDRTMTQQDTVEAPPTAADPGERPWFGTLWESVEAADAAH</sequence>
<feature type="region of interest" description="Disordered" evidence="1">
    <location>
        <begin position="77"/>
        <end position="103"/>
    </location>
</feature>
<reference evidence="2 3" key="1">
    <citation type="submission" date="2020-03" db="EMBL/GenBank/DDBJ databases">
        <title>Two novel Motilibacter sp.</title>
        <authorList>
            <person name="Liu S."/>
        </authorList>
    </citation>
    <scope>NUCLEOTIDE SEQUENCE [LARGE SCALE GENOMIC DNA]</scope>
    <source>
        <strain evidence="2 3">E257</strain>
    </source>
</reference>
<evidence type="ECO:0000256" key="1">
    <source>
        <dbReference type="SAM" id="MobiDB-lite"/>
    </source>
</evidence>
<organism evidence="2 3">
    <name type="scientific">Motilibacter deserti</name>
    <dbReference type="NCBI Taxonomy" id="2714956"/>
    <lineage>
        <taxon>Bacteria</taxon>
        <taxon>Bacillati</taxon>
        <taxon>Actinomycetota</taxon>
        <taxon>Actinomycetes</taxon>
        <taxon>Motilibacterales</taxon>
        <taxon>Motilibacteraceae</taxon>
        <taxon>Motilibacter</taxon>
    </lineage>
</organism>
<gene>
    <name evidence="2" type="ORF">G9H71_11690</name>
</gene>
<protein>
    <submittedName>
        <fullName evidence="2">Septum formation initiator family protein</fullName>
    </submittedName>
</protein>
<accession>A0ABX0GU79</accession>
<comment type="caution">
    <text evidence="2">The sequence shown here is derived from an EMBL/GenBank/DDBJ whole genome shotgun (WGS) entry which is preliminary data.</text>
</comment>
<dbReference type="EMBL" id="JAANNP010000006">
    <property type="protein sequence ID" value="NHC14441.1"/>
    <property type="molecule type" value="Genomic_DNA"/>
</dbReference>
<dbReference type="RefSeq" id="WP_166281962.1">
    <property type="nucleotide sequence ID" value="NZ_JAANNP010000006.1"/>
</dbReference>
<dbReference type="InterPro" id="IPR007060">
    <property type="entry name" value="FtsL/DivIC"/>
</dbReference>
<evidence type="ECO:0000313" key="2">
    <source>
        <dbReference type="EMBL" id="NHC14441.1"/>
    </source>
</evidence>
<proteinExistence type="predicted"/>
<name>A0ABX0GU79_9ACTN</name>
<dbReference type="Pfam" id="PF04977">
    <property type="entry name" value="DivIC"/>
    <property type="match status" value="1"/>
</dbReference>
<evidence type="ECO:0000313" key="3">
    <source>
        <dbReference type="Proteomes" id="UP000800981"/>
    </source>
</evidence>
<keyword evidence="3" id="KW-1185">Reference proteome</keyword>